<reference evidence="1 2" key="1">
    <citation type="submission" date="2014-04" db="EMBL/GenBank/DDBJ databases">
        <authorList>
            <consortium name="DOE Joint Genome Institute"/>
            <person name="Kuo A."/>
            <person name="Kohler A."/>
            <person name="Nagy L.G."/>
            <person name="Floudas D."/>
            <person name="Copeland A."/>
            <person name="Barry K.W."/>
            <person name="Cichocki N."/>
            <person name="Veneault-Fourrey C."/>
            <person name="LaButti K."/>
            <person name="Lindquist E.A."/>
            <person name="Lipzen A."/>
            <person name="Lundell T."/>
            <person name="Morin E."/>
            <person name="Murat C."/>
            <person name="Sun H."/>
            <person name="Tunlid A."/>
            <person name="Henrissat B."/>
            <person name="Grigoriev I.V."/>
            <person name="Hibbett D.S."/>
            <person name="Martin F."/>
            <person name="Nordberg H.P."/>
            <person name="Cantor M.N."/>
            <person name="Hua S.X."/>
        </authorList>
    </citation>
    <scope>NUCLEOTIDE SEQUENCE [LARGE SCALE GENOMIC DNA]</scope>
    <source>
        <strain evidence="1 2">LaAM-08-1</strain>
    </source>
</reference>
<protein>
    <submittedName>
        <fullName evidence="1">Unplaced genomic scaffold K443scaffold_20, whole genome shotgun sequence</fullName>
    </submittedName>
</protein>
<keyword evidence="2" id="KW-1185">Reference proteome</keyword>
<gene>
    <name evidence="1" type="ORF">K443DRAFT_307224</name>
</gene>
<sequence length="83" mass="9415">MNGEPNPRLIECVEKSSDEMNQKLRVDGCTERCTLPTSNARIANVMVEAHCSILKYFMFTSYLCIRLQQLFLGLRNLFKAGGV</sequence>
<organism evidence="1 2">
    <name type="scientific">Laccaria amethystina LaAM-08-1</name>
    <dbReference type="NCBI Taxonomy" id="1095629"/>
    <lineage>
        <taxon>Eukaryota</taxon>
        <taxon>Fungi</taxon>
        <taxon>Dikarya</taxon>
        <taxon>Basidiomycota</taxon>
        <taxon>Agaricomycotina</taxon>
        <taxon>Agaricomycetes</taxon>
        <taxon>Agaricomycetidae</taxon>
        <taxon>Agaricales</taxon>
        <taxon>Agaricineae</taxon>
        <taxon>Hydnangiaceae</taxon>
        <taxon>Laccaria</taxon>
    </lineage>
</organism>
<dbReference type="AlphaFoldDB" id="A0A0C9X1Q3"/>
<dbReference type="HOGENOM" id="CLU_2542909_0_0_1"/>
<name>A0A0C9X1Q3_9AGAR</name>
<reference evidence="2" key="2">
    <citation type="submission" date="2015-01" db="EMBL/GenBank/DDBJ databases">
        <title>Evolutionary Origins and Diversification of the Mycorrhizal Mutualists.</title>
        <authorList>
            <consortium name="DOE Joint Genome Institute"/>
            <consortium name="Mycorrhizal Genomics Consortium"/>
            <person name="Kohler A."/>
            <person name="Kuo A."/>
            <person name="Nagy L.G."/>
            <person name="Floudas D."/>
            <person name="Copeland A."/>
            <person name="Barry K.W."/>
            <person name="Cichocki N."/>
            <person name="Veneault-Fourrey C."/>
            <person name="LaButti K."/>
            <person name="Lindquist E.A."/>
            <person name="Lipzen A."/>
            <person name="Lundell T."/>
            <person name="Morin E."/>
            <person name="Murat C."/>
            <person name="Riley R."/>
            <person name="Ohm R."/>
            <person name="Sun H."/>
            <person name="Tunlid A."/>
            <person name="Henrissat B."/>
            <person name="Grigoriev I.V."/>
            <person name="Hibbett D.S."/>
            <person name="Martin F."/>
        </authorList>
    </citation>
    <scope>NUCLEOTIDE SEQUENCE [LARGE SCALE GENOMIC DNA]</scope>
    <source>
        <strain evidence="2">LaAM-08-1</strain>
    </source>
</reference>
<evidence type="ECO:0000313" key="2">
    <source>
        <dbReference type="Proteomes" id="UP000054477"/>
    </source>
</evidence>
<accession>A0A0C9X1Q3</accession>
<dbReference type="EMBL" id="KN838555">
    <property type="protein sequence ID" value="KIK06020.1"/>
    <property type="molecule type" value="Genomic_DNA"/>
</dbReference>
<dbReference type="Proteomes" id="UP000054477">
    <property type="component" value="Unassembled WGS sequence"/>
</dbReference>
<proteinExistence type="predicted"/>
<evidence type="ECO:0000313" key="1">
    <source>
        <dbReference type="EMBL" id="KIK06020.1"/>
    </source>
</evidence>